<keyword evidence="1" id="KW-0472">Membrane</keyword>
<dbReference type="InterPro" id="IPR003607">
    <property type="entry name" value="HD/PDEase_dom"/>
</dbReference>
<protein>
    <submittedName>
        <fullName evidence="3">HD family phosphohydrolase</fullName>
    </submittedName>
</protein>
<feature type="transmembrane region" description="Helical" evidence="1">
    <location>
        <begin position="21"/>
        <end position="43"/>
    </location>
</feature>
<dbReference type="SMART" id="SM00471">
    <property type="entry name" value="HDc"/>
    <property type="match status" value="1"/>
</dbReference>
<keyword evidence="3" id="KW-0378">Hydrolase</keyword>
<feature type="transmembrane region" description="Helical" evidence="1">
    <location>
        <begin position="363"/>
        <end position="379"/>
    </location>
</feature>
<dbReference type="InterPro" id="IPR011624">
    <property type="entry name" value="Metal-dep_PHydrolase_7TM_extra"/>
</dbReference>
<feature type="transmembrane region" description="Helical" evidence="1">
    <location>
        <begin position="279"/>
        <end position="300"/>
    </location>
</feature>
<dbReference type="SUPFAM" id="SSF109604">
    <property type="entry name" value="HD-domain/PDEase-like"/>
    <property type="match status" value="1"/>
</dbReference>
<evidence type="ECO:0000259" key="2">
    <source>
        <dbReference type="SMART" id="SM00471"/>
    </source>
</evidence>
<dbReference type="CDD" id="cd00077">
    <property type="entry name" value="HDc"/>
    <property type="match status" value="1"/>
</dbReference>
<keyword evidence="1" id="KW-0812">Transmembrane</keyword>
<dbReference type="OrthoDB" id="9806952at2"/>
<dbReference type="NCBIfam" id="TIGR00277">
    <property type="entry name" value="HDIG"/>
    <property type="match status" value="1"/>
</dbReference>
<proteinExistence type="predicted"/>
<dbReference type="InterPro" id="IPR011621">
    <property type="entry name" value="Metal-dep_PHydrolase_7TM_intra"/>
</dbReference>
<feature type="transmembrane region" description="Helical" evidence="1">
    <location>
        <begin position="449"/>
        <end position="471"/>
    </location>
</feature>
<keyword evidence="1" id="KW-1133">Transmembrane helix</keyword>
<feature type="transmembrane region" description="Helical" evidence="1">
    <location>
        <begin position="385"/>
        <end position="406"/>
    </location>
</feature>
<keyword evidence="4" id="KW-1185">Reference proteome</keyword>
<dbReference type="RefSeq" id="WP_033101730.1">
    <property type="nucleotide sequence ID" value="NZ_JACEIP010000008.1"/>
</dbReference>
<feature type="transmembrane region" description="Helical" evidence="1">
    <location>
        <begin position="312"/>
        <end position="334"/>
    </location>
</feature>
<dbReference type="Proteomes" id="UP000530514">
    <property type="component" value="Unassembled WGS sequence"/>
</dbReference>
<accession>A0A7W1X9Q0</accession>
<dbReference type="Pfam" id="PF01966">
    <property type="entry name" value="HD"/>
    <property type="match status" value="1"/>
</dbReference>
<dbReference type="Pfam" id="PF07698">
    <property type="entry name" value="7TM-7TMR_HD"/>
    <property type="match status" value="1"/>
</dbReference>
<organism evidence="3 4">
    <name type="scientific">Thermoactinomyces daqus</name>
    <dbReference type="NCBI Taxonomy" id="1329516"/>
    <lineage>
        <taxon>Bacteria</taxon>
        <taxon>Bacillati</taxon>
        <taxon>Bacillota</taxon>
        <taxon>Bacilli</taxon>
        <taxon>Bacillales</taxon>
        <taxon>Thermoactinomycetaceae</taxon>
        <taxon>Thermoactinomyces</taxon>
    </lineage>
</organism>
<gene>
    <name evidence="3" type="ORF">H1164_06910</name>
</gene>
<evidence type="ECO:0000256" key="1">
    <source>
        <dbReference type="SAM" id="Phobius"/>
    </source>
</evidence>
<feature type="transmembrane region" description="Helical" evidence="1">
    <location>
        <begin position="418"/>
        <end position="437"/>
    </location>
</feature>
<comment type="caution">
    <text evidence="3">The sequence shown here is derived from an EMBL/GenBank/DDBJ whole genome shotgun (WGS) entry which is preliminary data.</text>
</comment>
<dbReference type="EMBL" id="JACEIP010000008">
    <property type="protein sequence ID" value="MBA4542631.1"/>
    <property type="molecule type" value="Genomic_DNA"/>
</dbReference>
<dbReference type="GO" id="GO:0016787">
    <property type="term" value="F:hydrolase activity"/>
    <property type="evidence" value="ECO:0007669"/>
    <property type="project" value="UniProtKB-KW"/>
</dbReference>
<dbReference type="AlphaFoldDB" id="A0A7W1X9Q0"/>
<dbReference type="InterPro" id="IPR006675">
    <property type="entry name" value="HDIG_dom"/>
</dbReference>
<dbReference type="PANTHER" id="PTHR36442:SF1">
    <property type="entry name" value="CYCLIC-DI-AMP PHOSPHODIESTERASE PGPH"/>
    <property type="match status" value="1"/>
</dbReference>
<reference evidence="3 4" key="1">
    <citation type="submission" date="2020-07" db="EMBL/GenBank/DDBJ databases">
        <authorList>
            <person name="Feng H."/>
        </authorList>
    </citation>
    <scope>NUCLEOTIDE SEQUENCE [LARGE SCALE GENOMIC DNA]</scope>
    <source>
        <strain evidence="4">s-11</strain>
    </source>
</reference>
<sequence>MKEKKEPSSQREKKGKKVETWKTSFRIHLLLYAIIGIAFYLLLLKHVLPEQYVIRVGQVSPATIVSPVTKIDEYATEMAKEQAAEKVERVYTKDDRVTNQQIDKIDRFFAEVRKVLTDHTLSDDEKKQKVKLILEETFSDAFSDTFYANLLKISPDDLTAIRLKTRDIVFDILNKGVRQEELENKRDSVDRVLVTTLLDQDSLDNRSRSIVRELAKKSIVPNDFFDRERTTALREAAKDAVQPIPIRKGQIIIALGEVVTPDQYNKLQELGLLRKETNFWPHLGLLLFIFVVLAAIFTYIRNYKPRLYKNNMNLLLLFSILLLTVLGMKMVAIGQNLECSMIGFLAPVGFGAMLITLLLDLQVAMVCNVLLAVFASIFFNGDNHILFDFRFGFTALVSGAASAFALTDVRRRSGILRAGLVAALSVSLAILALYMMYPTEGTMNELFLSIGFGMLGGIFSAVLTIGFLPFFETAFGILSPMRLVELGNPNQPLLRQLLIKSPGTYHHSIIVGNLSEAAAEAIGADGLLARVGAYYHDIGKTKRPQFFVENQLNRSNPHDKISPNLSKTIIISHARDGVELLKQYRIPKPIQDIAAQHHGTTLLKYFYYKALKQNSGTQVLEEDYRYPGPKAQFKEAAIVGICDCVEAAVRSLARPTPSRIENMVKKIVQDRLEDGQFDECDLTFKELDMITKSICETLQGIFHSRIEYPEEPVKVKGVKQG</sequence>
<dbReference type="InterPro" id="IPR006674">
    <property type="entry name" value="HD_domain"/>
</dbReference>
<evidence type="ECO:0000313" key="3">
    <source>
        <dbReference type="EMBL" id="MBA4542631.1"/>
    </source>
</evidence>
<dbReference type="InterPro" id="IPR052722">
    <property type="entry name" value="PgpH_phosphodiesterase"/>
</dbReference>
<feature type="domain" description="HD/PDEase" evidence="2">
    <location>
        <begin position="500"/>
        <end position="657"/>
    </location>
</feature>
<dbReference type="PANTHER" id="PTHR36442">
    <property type="entry name" value="CYCLIC-DI-AMP PHOSPHODIESTERASE PGPH"/>
    <property type="match status" value="1"/>
</dbReference>
<dbReference type="Gene3D" id="1.10.3210.10">
    <property type="entry name" value="Hypothetical protein af1432"/>
    <property type="match status" value="1"/>
</dbReference>
<dbReference type="Pfam" id="PF07697">
    <property type="entry name" value="7TMR-HDED"/>
    <property type="match status" value="1"/>
</dbReference>
<name>A0A7W1X9Q0_9BACL</name>
<evidence type="ECO:0000313" key="4">
    <source>
        <dbReference type="Proteomes" id="UP000530514"/>
    </source>
</evidence>